<protein>
    <submittedName>
        <fullName evidence="1">Uncharacterized protein</fullName>
    </submittedName>
</protein>
<sequence>MDPSTTISLSFKWTDDKDAELGAHRASSIIFPDRTPQSVNLAFHDTLHHLAPILDKDSVLRLLRFMRRYGRAMQWGSIITPEALNYMITKNAVRCVKVALEGQAPELDRCRAGPNCMTQYGYYPLHRAAEMFSVDMIELLVRHGASANLRTAGTEVIEGLLPLHVAVENACMHKCLEDSLFPRREDHDYNEHRDCSDADANYIFRLIHLLCLPEMKIFLDTTMLVAKYTDNLLDELWNYIKDGKLAQTAILLLAAQEQIRMGTSRKKNGNTKPDGFLLTYERILDNNITLHLEKGQYGIEQEQVEEKLKLNHTAMMLVRVISKAGQDLDSYIRNHLEVPYFMQVPHLEVLERVSSILNDNGFFTTCECVDIGNILPYHDVLSDTDIPRKPGSRASTRESLEMDYLSTVNDKAARKRKPRRWELKFARSFFPWWRSVLSARCPVKVIPTRWVGRPKDLDTEKALKKSTAIGSTAPPAMGKVPQVGFNHQPRMLFGTAVNYRQQRLFGTAALALLKVLKNT</sequence>
<accession>A0ACD5W4H0</accession>
<keyword evidence="2" id="KW-1185">Reference proteome</keyword>
<reference evidence="1" key="1">
    <citation type="submission" date="2021-05" db="EMBL/GenBank/DDBJ databases">
        <authorList>
            <person name="Scholz U."/>
            <person name="Mascher M."/>
            <person name="Fiebig A."/>
        </authorList>
    </citation>
    <scope>NUCLEOTIDE SEQUENCE [LARGE SCALE GENOMIC DNA]</scope>
</reference>
<dbReference type="Proteomes" id="UP001732700">
    <property type="component" value="Chromosome 3D"/>
</dbReference>
<proteinExistence type="predicted"/>
<organism evidence="1 2">
    <name type="scientific">Avena sativa</name>
    <name type="common">Oat</name>
    <dbReference type="NCBI Taxonomy" id="4498"/>
    <lineage>
        <taxon>Eukaryota</taxon>
        <taxon>Viridiplantae</taxon>
        <taxon>Streptophyta</taxon>
        <taxon>Embryophyta</taxon>
        <taxon>Tracheophyta</taxon>
        <taxon>Spermatophyta</taxon>
        <taxon>Magnoliopsida</taxon>
        <taxon>Liliopsida</taxon>
        <taxon>Poales</taxon>
        <taxon>Poaceae</taxon>
        <taxon>BOP clade</taxon>
        <taxon>Pooideae</taxon>
        <taxon>Poodae</taxon>
        <taxon>Poeae</taxon>
        <taxon>Poeae Chloroplast Group 1 (Aveneae type)</taxon>
        <taxon>Aveninae</taxon>
        <taxon>Avena</taxon>
    </lineage>
</organism>
<name>A0ACD5W4H0_AVESA</name>
<dbReference type="EnsemblPlants" id="AVESA.00010b.r2.3DG0568070.4">
    <property type="protein sequence ID" value="AVESA.00010b.r2.3DG0568070.4.CDS"/>
    <property type="gene ID" value="AVESA.00010b.r2.3DG0568070"/>
</dbReference>
<evidence type="ECO:0000313" key="2">
    <source>
        <dbReference type="Proteomes" id="UP001732700"/>
    </source>
</evidence>
<evidence type="ECO:0000313" key="1">
    <source>
        <dbReference type="EnsemblPlants" id="AVESA.00010b.r2.3DG0568070.4.CDS"/>
    </source>
</evidence>
<reference evidence="1" key="2">
    <citation type="submission" date="2025-09" db="UniProtKB">
        <authorList>
            <consortium name="EnsemblPlants"/>
        </authorList>
    </citation>
    <scope>IDENTIFICATION</scope>
</reference>